<reference evidence="2" key="1">
    <citation type="journal article" date="2014" name="Proc. Natl. Acad. Sci. U.S.A.">
        <title>Extensive sampling of basidiomycete genomes demonstrates inadequacy of the white-rot/brown-rot paradigm for wood decay fungi.</title>
        <authorList>
            <person name="Riley R."/>
            <person name="Salamov A.A."/>
            <person name="Brown D.W."/>
            <person name="Nagy L.G."/>
            <person name="Floudas D."/>
            <person name="Held B.W."/>
            <person name="Levasseur A."/>
            <person name="Lombard V."/>
            <person name="Morin E."/>
            <person name="Otillar R."/>
            <person name="Lindquist E.A."/>
            <person name="Sun H."/>
            <person name="LaButti K.M."/>
            <person name="Schmutz J."/>
            <person name="Jabbour D."/>
            <person name="Luo H."/>
            <person name="Baker S.E."/>
            <person name="Pisabarro A.G."/>
            <person name="Walton J.D."/>
            <person name="Blanchette R.A."/>
            <person name="Henrissat B."/>
            <person name="Martin F."/>
            <person name="Cullen D."/>
            <person name="Hibbett D.S."/>
            <person name="Grigoriev I.V."/>
        </authorList>
    </citation>
    <scope>NUCLEOTIDE SEQUENCE [LARGE SCALE GENOMIC DNA]</scope>
    <source>
        <strain evidence="2">MUCL 33604</strain>
    </source>
</reference>
<protein>
    <submittedName>
        <fullName evidence="1">Uncharacterized protein</fullName>
    </submittedName>
</protein>
<name>A0A067PKH9_9AGAM</name>
<dbReference type="Proteomes" id="UP000027265">
    <property type="component" value="Unassembled WGS sequence"/>
</dbReference>
<dbReference type="AlphaFoldDB" id="A0A067PKH9"/>
<evidence type="ECO:0000313" key="1">
    <source>
        <dbReference type="EMBL" id="KDQ55339.1"/>
    </source>
</evidence>
<organism evidence="1 2">
    <name type="scientific">Jaapia argillacea MUCL 33604</name>
    <dbReference type="NCBI Taxonomy" id="933084"/>
    <lineage>
        <taxon>Eukaryota</taxon>
        <taxon>Fungi</taxon>
        <taxon>Dikarya</taxon>
        <taxon>Basidiomycota</taxon>
        <taxon>Agaricomycotina</taxon>
        <taxon>Agaricomycetes</taxon>
        <taxon>Agaricomycetidae</taxon>
        <taxon>Jaapiales</taxon>
        <taxon>Jaapiaceae</taxon>
        <taxon>Jaapia</taxon>
    </lineage>
</organism>
<sequence>MKFSRIPDELCSVVCLGGDKLLASNHSVDVFAWDGYLPSDVTATDARSLHETKACGSSNLSVFSKAEFAHLQFTSPAEKSLTLAKVSEDMFTDLGTGAVHWLRKVCARADLRFGEDDHTQWLQPFSEIYCHHITIPRHLQDPTDPLSIMWWTPDESSFVPIQDGSLCGLGKLSKEKLEHFRSLMVECVSRWEAFQQKWTSCASFAILCVAMKHSFVRLQNLATSRRGLMMAVTEFQHYYLEIVGGLDYMEIYRPVMDGLAPPTPTLASVIGAFTFEPSVAQWCFAAGIPIWLIRPRSSLLPSTVLCTRVELTPPNDLLEWQDWSLEPLPIIFTGYAGSDYKIGQIHKFSRVLPFPNPFSLPADITQHQSTSSQIASSSNRLPGSQIRGVFKTHDPQRGRSKFQDPLGPWVPPAIHVWLDALQAIDLDLLWLITLSRRSPQDGRFIFPDPGLFCLDNKVKALSYITAWLSTCNSWIFRVLQSHSGSLLSSQDWHYVFNALTDASQASTSISRTNTAQVKSRLLTLHFEGFVDVNDCQAHVGSQDIINCDDLILQCFKGDPDLVASYVVGEIPQHNVGLAADSWADRVPYLCALQDVMKSWQGDKPTDMTISLDPQGPNNESCVLALEQALARFYTQSFFNFFGRAASTPHKLPEV</sequence>
<dbReference type="InParanoid" id="A0A067PKH9"/>
<accession>A0A067PKH9</accession>
<proteinExistence type="predicted"/>
<gene>
    <name evidence="1" type="ORF">JAAARDRAFT_48729</name>
</gene>
<dbReference type="HOGENOM" id="CLU_483171_0_0_1"/>
<evidence type="ECO:0000313" key="2">
    <source>
        <dbReference type="Proteomes" id="UP000027265"/>
    </source>
</evidence>
<keyword evidence="2" id="KW-1185">Reference proteome</keyword>
<dbReference type="OrthoDB" id="2634326at2759"/>
<dbReference type="EMBL" id="KL197725">
    <property type="protein sequence ID" value="KDQ55339.1"/>
    <property type="molecule type" value="Genomic_DNA"/>
</dbReference>